<evidence type="ECO:0000313" key="6">
    <source>
        <dbReference type="EMBL" id="MBC8562995.1"/>
    </source>
</evidence>
<dbReference type="PANTHER" id="PTHR39190:SF1">
    <property type="entry name" value="FLAGELLAR ASSEMBLY FACTOR FLIW"/>
    <property type="match status" value="1"/>
</dbReference>
<evidence type="ECO:0000256" key="1">
    <source>
        <dbReference type="ARBA" id="ARBA00022490"/>
    </source>
</evidence>
<evidence type="ECO:0000256" key="3">
    <source>
        <dbReference type="ARBA" id="ARBA00022845"/>
    </source>
</evidence>
<comment type="caution">
    <text evidence="6">The sequence shown here is derived from an EMBL/GenBank/DDBJ whole genome shotgun (WGS) entry which is preliminary data.</text>
</comment>
<dbReference type="PANTHER" id="PTHR39190">
    <property type="entry name" value="FLAGELLAR ASSEMBLY FACTOR FLIW"/>
    <property type="match status" value="1"/>
</dbReference>
<name>A0ABR7N2Z4_9FIRM</name>
<protein>
    <recommendedName>
        <fullName evidence="5">Flagellar assembly factor FliW</fullName>
    </recommendedName>
</protein>
<keyword evidence="3 5" id="KW-0810">Translation regulation</keyword>
<accession>A0ABR7N2Z4</accession>
<dbReference type="Gene3D" id="2.30.290.10">
    <property type="entry name" value="BH3618-like"/>
    <property type="match status" value="1"/>
</dbReference>
<keyword evidence="2 5" id="KW-1005">Bacterial flagellum biogenesis</keyword>
<keyword evidence="6" id="KW-0966">Cell projection</keyword>
<gene>
    <name evidence="5" type="primary">fliW</name>
    <name evidence="6" type="ORF">H8704_10220</name>
</gene>
<dbReference type="InterPro" id="IPR024046">
    <property type="entry name" value="Flagellar_assmbl_FliW_dom_sf"/>
</dbReference>
<keyword evidence="7" id="KW-1185">Reference proteome</keyword>
<dbReference type="EMBL" id="JACRSX010000014">
    <property type="protein sequence ID" value="MBC8562995.1"/>
    <property type="molecule type" value="Genomic_DNA"/>
</dbReference>
<dbReference type="Proteomes" id="UP000606193">
    <property type="component" value="Unassembled WGS sequence"/>
</dbReference>
<sequence>MKIKTRYFGEIDLDDSKIVHFENGLFGFEEYKDYTILYDSEGEEEPFFSWLQCTTEQSLAFPVVNPQKVREDYDPVVEDELLRSLGEFGEDDLVVLVLATIPKEVEKTSVNLKAPLIINAGTRKGVQLVADNQDYEIKHFIMKTDKEV</sequence>
<comment type="similarity">
    <text evidence="5">Belongs to the FliW family.</text>
</comment>
<evidence type="ECO:0000256" key="4">
    <source>
        <dbReference type="ARBA" id="ARBA00023186"/>
    </source>
</evidence>
<dbReference type="SUPFAM" id="SSF141457">
    <property type="entry name" value="BH3618-like"/>
    <property type="match status" value="1"/>
</dbReference>
<evidence type="ECO:0000256" key="5">
    <source>
        <dbReference type="HAMAP-Rule" id="MF_01185"/>
    </source>
</evidence>
<evidence type="ECO:0000256" key="2">
    <source>
        <dbReference type="ARBA" id="ARBA00022795"/>
    </source>
</evidence>
<keyword evidence="6" id="KW-0969">Cilium</keyword>
<dbReference type="RefSeq" id="WP_022464696.1">
    <property type="nucleotide sequence ID" value="NZ_JACRSX010000014.1"/>
</dbReference>
<comment type="function">
    <text evidence="5">Acts as an anti-CsrA protein, binds CsrA and prevents it from repressing translation of its target genes, one of which is flagellin. Binds to flagellin and participates in the assembly of the flagellum.</text>
</comment>
<reference evidence="6 7" key="1">
    <citation type="submission" date="2020-08" db="EMBL/GenBank/DDBJ databases">
        <title>Genome public.</title>
        <authorList>
            <person name="Liu C."/>
            <person name="Sun Q."/>
        </authorList>
    </citation>
    <scope>NUCLEOTIDE SEQUENCE [LARGE SCALE GENOMIC DNA]</scope>
    <source>
        <strain evidence="6 7">NSJ-37</strain>
    </source>
</reference>
<keyword evidence="6" id="KW-0282">Flagellum</keyword>
<dbReference type="Pfam" id="PF02623">
    <property type="entry name" value="FliW"/>
    <property type="match status" value="1"/>
</dbReference>
<dbReference type="HAMAP" id="MF_01185">
    <property type="entry name" value="FliW"/>
    <property type="match status" value="1"/>
</dbReference>
<comment type="subunit">
    <text evidence="5">Interacts with translational regulator CsrA and flagellin(s).</text>
</comment>
<keyword evidence="4 5" id="KW-0143">Chaperone</keyword>
<keyword evidence="1 5" id="KW-0963">Cytoplasm</keyword>
<proteinExistence type="inferred from homology"/>
<comment type="subcellular location">
    <subcellularLocation>
        <location evidence="5">Cytoplasm</location>
    </subcellularLocation>
</comment>
<evidence type="ECO:0000313" key="7">
    <source>
        <dbReference type="Proteomes" id="UP000606193"/>
    </source>
</evidence>
<dbReference type="InterPro" id="IPR003775">
    <property type="entry name" value="Flagellar_assembly_factor_FliW"/>
</dbReference>
<organism evidence="6 7">
    <name type="scientific">Jutongia huaianensis</name>
    <dbReference type="NCBI Taxonomy" id="2763668"/>
    <lineage>
        <taxon>Bacteria</taxon>
        <taxon>Bacillati</taxon>
        <taxon>Bacillota</taxon>
        <taxon>Clostridia</taxon>
        <taxon>Lachnospirales</taxon>
        <taxon>Lachnospiraceae</taxon>
        <taxon>Jutongia</taxon>
    </lineage>
</organism>